<gene>
    <name evidence="2" type="ORF">PAL_GLEAN10020836</name>
</gene>
<keyword evidence="3" id="KW-1185">Reference proteome</keyword>
<sequence length="140" mass="15358">MGDAWVPRSPPSTFTDSGRERRRSDLRRRGRQDPTVRPKRRLVVLGLHRAFPRAVQAASPPSVTTASPSEGRLTAGACRTAPNRRTAPPQKRDGDGAEIARQPAAFRTTLPVRLRGAGRPLRRRAHGVRAGVSGSRTLLW</sequence>
<evidence type="ECO:0000313" key="3">
    <source>
        <dbReference type="Proteomes" id="UP000010552"/>
    </source>
</evidence>
<name>L5JQZ6_PTEAL</name>
<feature type="region of interest" description="Disordered" evidence="1">
    <location>
        <begin position="1"/>
        <end position="103"/>
    </location>
</feature>
<proteinExistence type="predicted"/>
<dbReference type="AlphaFoldDB" id="L5JQZ6"/>
<protein>
    <submittedName>
        <fullName evidence="2">Uncharacterized protein</fullName>
    </submittedName>
</protein>
<organism evidence="2 3">
    <name type="scientific">Pteropus alecto</name>
    <name type="common">Black flying fox</name>
    <dbReference type="NCBI Taxonomy" id="9402"/>
    <lineage>
        <taxon>Eukaryota</taxon>
        <taxon>Metazoa</taxon>
        <taxon>Chordata</taxon>
        <taxon>Craniata</taxon>
        <taxon>Vertebrata</taxon>
        <taxon>Euteleostomi</taxon>
        <taxon>Mammalia</taxon>
        <taxon>Eutheria</taxon>
        <taxon>Laurasiatheria</taxon>
        <taxon>Chiroptera</taxon>
        <taxon>Yinpterochiroptera</taxon>
        <taxon>Pteropodoidea</taxon>
        <taxon>Pteropodidae</taxon>
        <taxon>Pteropodinae</taxon>
        <taxon>Pteropus</taxon>
    </lineage>
</organism>
<evidence type="ECO:0000313" key="2">
    <source>
        <dbReference type="EMBL" id="ELK01191.1"/>
    </source>
</evidence>
<feature type="compositionally biased region" description="Low complexity" evidence="1">
    <location>
        <begin position="57"/>
        <end position="69"/>
    </location>
</feature>
<dbReference type="InParanoid" id="L5JQZ6"/>
<accession>L5JQZ6</accession>
<reference evidence="3" key="1">
    <citation type="journal article" date="2013" name="Science">
        <title>Comparative analysis of bat genomes provides insight into the evolution of flight and immunity.</title>
        <authorList>
            <person name="Zhang G."/>
            <person name="Cowled C."/>
            <person name="Shi Z."/>
            <person name="Huang Z."/>
            <person name="Bishop-Lilly K.A."/>
            <person name="Fang X."/>
            <person name="Wynne J.W."/>
            <person name="Xiong Z."/>
            <person name="Baker M.L."/>
            <person name="Zhao W."/>
            <person name="Tachedjian M."/>
            <person name="Zhu Y."/>
            <person name="Zhou P."/>
            <person name="Jiang X."/>
            <person name="Ng J."/>
            <person name="Yang L."/>
            <person name="Wu L."/>
            <person name="Xiao J."/>
            <person name="Feng Y."/>
            <person name="Chen Y."/>
            <person name="Sun X."/>
            <person name="Zhang Y."/>
            <person name="Marsh G.A."/>
            <person name="Crameri G."/>
            <person name="Broder C.C."/>
            <person name="Frey K.G."/>
            <person name="Wang L.F."/>
            <person name="Wang J."/>
        </authorList>
    </citation>
    <scope>NUCLEOTIDE SEQUENCE [LARGE SCALE GENOMIC DNA]</scope>
</reference>
<dbReference type="Proteomes" id="UP000010552">
    <property type="component" value="Unassembled WGS sequence"/>
</dbReference>
<evidence type="ECO:0000256" key="1">
    <source>
        <dbReference type="SAM" id="MobiDB-lite"/>
    </source>
</evidence>
<dbReference type="EMBL" id="KB031153">
    <property type="protein sequence ID" value="ELK01191.1"/>
    <property type="molecule type" value="Genomic_DNA"/>
</dbReference>